<organism evidence="7 8">
    <name type="scientific">Pseudoclavibacter caeni</name>
    <dbReference type="NCBI Taxonomy" id="908846"/>
    <lineage>
        <taxon>Bacteria</taxon>
        <taxon>Bacillati</taxon>
        <taxon>Actinomycetota</taxon>
        <taxon>Actinomycetes</taxon>
        <taxon>Micrococcales</taxon>
        <taxon>Microbacteriaceae</taxon>
        <taxon>Pseudoclavibacter</taxon>
    </lineage>
</organism>
<dbReference type="InterPro" id="IPR058679">
    <property type="entry name" value="RlmG_N"/>
</dbReference>
<accession>A0A7C8BN77</accession>
<evidence type="ECO:0000313" key="8">
    <source>
        <dbReference type="Proteomes" id="UP000481339"/>
    </source>
</evidence>
<keyword evidence="3 7" id="KW-0489">Methyltransferase</keyword>
<evidence type="ECO:0000256" key="3">
    <source>
        <dbReference type="ARBA" id="ARBA00022603"/>
    </source>
</evidence>
<dbReference type="InterPro" id="IPR029063">
    <property type="entry name" value="SAM-dependent_MTases_sf"/>
</dbReference>
<keyword evidence="4 7" id="KW-0808">Transferase</keyword>
<dbReference type="InterPro" id="IPR002052">
    <property type="entry name" value="DNA_methylase_N6_adenine_CS"/>
</dbReference>
<dbReference type="OrthoDB" id="29650at2"/>
<evidence type="ECO:0000259" key="6">
    <source>
        <dbReference type="Pfam" id="PF26049"/>
    </source>
</evidence>
<dbReference type="AlphaFoldDB" id="A0A7C8BN77"/>
<dbReference type="Pfam" id="PF26049">
    <property type="entry name" value="RLMG_N"/>
    <property type="match status" value="1"/>
</dbReference>
<protein>
    <submittedName>
        <fullName evidence="7">Methyltransferase</fullName>
    </submittedName>
</protein>
<dbReference type="Pfam" id="PF05175">
    <property type="entry name" value="MTS"/>
    <property type="match status" value="1"/>
</dbReference>
<dbReference type="PANTHER" id="PTHR47816">
    <property type="entry name" value="RIBOSOMAL RNA SMALL SUBUNIT METHYLTRANSFERASE C"/>
    <property type="match status" value="1"/>
</dbReference>
<keyword evidence="1" id="KW-0963">Cytoplasm</keyword>
<dbReference type="PROSITE" id="PS00092">
    <property type="entry name" value="N6_MTASE"/>
    <property type="match status" value="1"/>
</dbReference>
<feature type="domain" description="RlmG N-terminal" evidence="6">
    <location>
        <begin position="14"/>
        <end position="181"/>
    </location>
</feature>
<sequence length="422" mass="43557">MLDLPQPLDTLLPRLRRHPDIEARELVAVDATDRYLLAAAAPRITAAPDRPVLVVDDTHGALALGAATLGATDVRVWQDALVAEHALAENAGRTGLAARWRQVAADELGGAALVLMQLPRSLELLDLLDALLIADAPADQTVLAGARVKHMTHAMTDVLAGHHETVRATLARGKSRLLVATGPRAASAIPGATLRAALTASGSLDAPEAPAPDAGTVAPGVHPDGTAIAPLAVRAWPGTFAGATLDIGTRAALPHVAAAARAAVARATEAGHAPVAVDLGCGSGLIAVELARSAPGLAVVATDQSRSAVASTRATARANRVAERVTVRRDLLLHDQPDASVDLVVCNPPFHVGAAVHTGVAHAMFADAARTLRPGGVLLTVFNSHLHHRPALERLVGPTTQVTRTPKFTVTLTERRHSAPAP</sequence>
<dbReference type="InterPro" id="IPR007848">
    <property type="entry name" value="Small_mtfrase_dom"/>
</dbReference>
<dbReference type="GO" id="GO:0006364">
    <property type="term" value="P:rRNA processing"/>
    <property type="evidence" value="ECO:0007669"/>
    <property type="project" value="UniProtKB-KW"/>
</dbReference>
<evidence type="ECO:0000256" key="2">
    <source>
        <dbReference type="ARBA" id="ARBA00022552"/>
    </source>
</evidence>
<dbReference type="CDD" id="cd02440">
    <property type="entry name" value="AdoMet_MTases"/>
    <property type="match status" value="1"/>
</dbReference>
<evidence type="ECO:0000313" key="7">
    <source>
        <dbReference type="EMBL" id="KAB1632279.1"/>
    </source>
</evidence>
<dbReference type="EMBL" id="WBKA01000003">
    <property type="protein sequence ID" value="KAB1632279.1"/>
    <property type="molecule type" value="Genomic_DNA"/>
</dbReference>
<dbReference type="Gene3D" id="3.40.50.150">
    <property type="entry name" value="Vaccinia Virus protein VP39"/>
    <property type="match status" value="2"/>
</dbReference>
<dbReference type="GO" id="GO:0003676">
    <property type="term" value="F:nucleic acid binding"/>
    <property type="evidence" value="ECO:0007669"/>
    <property type="project" value="InterPro"/>
</dbReference>
<dbReference type="PANTHER" id="PTHR47816:SF4">
    <property type="entry name" value="RIBOSOMAL RNA SMALL SUBUNIT METHYLTRANSFERASE C"/>
    <property type="match status" value="1"/>
</dbReference>
<reference evidence="7 8" key="1">
    <citation type="submission" date="2019-09" db="EMBL/GenBank/DDBJ databases">
        <title>Phylogeny of genus Pseudoclavibacter and closely related genus.</title>
        <authorList>
            <person name="Li Y."/>
        </authorList>
    </citation>
    <scope>NUCLEOTIDE SEQUENCE [LARGE SCALE GENOMIC DNA]</scope>
    <source>
        <strain evidence="7 8">JCM 16921</strain>
    </source>
</reference>
<evidence type="ECO:0000256" key="4">
    <source>
        <dbReference type="ARBA" id="ARBA00022679"/>
    </source>
</evidence>
<dbReference type="RefSeq" id="WP_158036057.1">
    <property type="nucleotide sequence ID" value="NZ_BAAAZV010000017.1"/>
</dbReference>
<evidence type="ECO:0000259" key="5">
    <source>
        <dbReference type="Pfam" id="PF05175"/>
    </source>
</evidence>
<dbReference type="GO" id="GO:0032259">
    <property type="term" value="P:methylation"/>
    <property type="evidence" value="ECO:0007669"/>
    <property type="project" value="UniProtKB-KW"/>
</dbReference>
<dbReference type="SUPFAM" id="SSF53335">
    <property type="entry name" value="S-adenosyl-L-methionine-dependent methyltransferases"/>
    <property type="match status" value="1"/>
</dbReference>
<keyword evidence="2" id="KW-0698">rRNA processing</keyword>
<dbReference type="GO" id="GO:0008170">
    <property type="term" value="F:N-methyltransferase activity"/>
    <property type="evidence" value="ECO:0007669"/>
    <property type="project" value="UniProtKB-ARBA"/>
</dbReference>
<dbReference type="GO" id="GO:0008757">
    <property type="term" value="F:S-adenosylmethionine-dependent methyltransferase activity"/>
    <property type="evidence" value="ECO:0007669"/>
    <property type="project" value="InterPro"/>
</dbReference>
<keyword evidence="8" id="KW-1185">Reference proteome</keyword>
<dbReference type="InterPro" id="IPR046977">
    <property type="entry name" value="RsmC/RlmG"/>
</dbReference>
<evidence type="ECO:0000256" key="1">
    <source>
        <dbReference type="ARBA" id="ARBA00022490"/>
    </source>
</evidence>
<gene>
    <name evidence="7" type="ORF">F8O02_04485</name>
</gene>
<name>A0A7C8BN77_9MICO</name>
<comment type="caution">
    <text evidence="7">The sequence shown here is derived from an EMBL/GenBank/DDBJ whole genome shotgun (WGS) entry which is preliminary data.</text>
</comment>
<dbReference type="Proteomes" id="UP000481339">
    <property type="component" value="Unassembled WGS sequence"/>
</dbReference>
<feature type="domain" description="Methyltransferase small" evidence="5">
    <location>
        <begin position="232"/>
        <end position="411"/>
    </location>
</feature>
<proteinExistence type="predicted"/>